<evidence type="ECO:0000256" key="1">
    <source>
        <dbReference type="ARBA" id="ARBA00004117"/>
    </source>
</evidence>
<dbReference type="GO" id="GO:0071973">
    <property type="term" value="P:bacterial-type flagellum-dependent cell motility"/>
    <property type="evidence" value="ECO:0007669"/>
    <property type="project" value="InterPro"/>
</dbReference>
<dbReference type="Proteomes" id="UP000294692">
    <property type="component" value="Unassembled WGS sequence"/>
</dbReference>
<evidence type="ECO:0000313" key="8">
    <source>
        <dbReference type="EMBL" id="TCV00804.1"/>
    </source>
</evidence>
<dbReference type="Pfam" id="PF00460">
    <property type="entry name" value="Flg_bb_rod"/>
    <property type="match status" value="1"/>
</dbReference>
<dbReference type="PANTHER" id="PTHR30435">
    <property type="entry name" value="FLAGELLAR PROTEIN"/>
    <property type="match status" value="1"/>
</dbReference>
<dbReference type="NCBIfam" id="TIGR01396">
    <property type="entry name" value="FlgB"/>
    <property type="match status" value="1"/>
</dbReference>
<organism evidence="8 9">
    <name type="scientific">Paracandidimonas soli</name>
    <dbReference type="NCBI Taxonomy" id="1917182"/>
    <lineage>
        <taxon>Bacteria</taxon>
        <taxon>Pseudomonadati</taxon>
        <taxon>Pseudomonadota</taxon>
        <taxon>Betaproteobacteria</taxon>
        <taxon>Burkholderiales</taxon>
        <taxon>Alcaligenaceae</taxon>
        <taxon>Paracandidimonas</taxon>
    </lineage>
</organism>
<dbReference type="InterPro" id="IPR001444">
    <property type="entry name" value="Flag_bb_rod_N"/>
</dbReference>
<keyword evidence="8" id="KW-0969">Cilium</keyword>
<dbReference type="AlphaFoldDB" id="A0A4R3VB30"/>
<evidence type="ECO:0000256" key="3">
    <source>
        <dbReference type="ARBA" id="ARBA00014376"/>
    </source>
</evidence>
<dbReference type="PANTHER" id="PTHR30435:SF12">
    <property type="entry name" value="FLAGELLAR BASAL BODY ROD PROTEIN FLGB"/>
    <property type="match status" value="1"/>
</dbReference>
<evidence type="ECO:0000256" key="5">
    <source>
        <dbReference type="ARBA" id="ARBA00024934"/>
    </source>
</evidence>
<dbReference type="RefSeq" id="WP_132475799.1">
    <property type="nucleotide sequence ID" value="NZ_JBHRVM010000001.1"/>
</dbReference>
<keyword evidence="8" id="KW-0966">Cell projection</keyword>
<keyword evidence="9" id="KW-1185">Reference proteome</keyword>
<dbReference type="PIRSF" id="PIRSF002889">
    <property type="entry name" value="Rod_FlgB"/>
    <property type="match status" value="1"/>
</dbReference>
<evidence type="ECO:0000256" key="4">
    <source>
        <dbReference type="ARBA" id="ARBA00023143"/>
    </source>
</evidence>
<dbReference type="InterPro" id="IPR006300">
    <property type="entry name" value="FlgB"/>
</dbReference>
<evidence type="ECO:0000256" key="6">
    <source>
        <dbReference type="PIRNR" id="PIRNR002889"/>
    </source>
</evidence>
<sequence length="135" mass="15020">MIDRLSQDLNFYQSALGLRHQRQEVLAANIANADTPGYKARDFDFASELRKATGQEAGVPPVSLALTSARHIPAQASATQVETLQYRQPVQPSLDGNTVEMDVERVQFADNTMRYQADLALISQRLRSMQSALQQ</sequence>
<dbReference type="EMBL" id="SMBX01000003">
    <property type="protein sequence ID" value="TCV00804.1"/>
    <property type="molecule type" value="Genomic_DNA"/>
</dbReference>
<evidence type="ECO:0000313" key="9">
    <source>
        <dbReference type="Proteomes" id="UP000294692"/>
    </source>
</evidence>
<dbReference type="InterPro" id="IPR019776">
    <property type="entry name" value="Flagellar_basal_body_rod_CS"/>
</dbReference>
<proteinExistence type="inferred from homology"/>
<comment type="subunit">
    <text evidence="6">The basal body constitutes a major portion of the flagellar organelle and consists of a number of rings mounted on a central rod.</text>
</comment>
<reference evidence="8 9" key="1">
    <citation type="submission" date="2019-03" db="EMBL/GenBank/DDBJ databases">
        <title>Genomic Encyclopedia of Type Strains, Phase IV (KMG-IV): sequencing the most valuable type-strain genomes for metagenomic binning, comparative biology and taxonomic classification.</title>
        <authorList>
            <person name="Goeker M."/>
        </authorList>
    </citation>
    <scope>NUCLEOTIDE SEQUENCE [LARGE SCALE GENOMIC DNA]</scope>
    <source>
        <strain evidence="8 9">DSM 100048</strain>
    </source>
</reference>
<gene>
    <name evidence="8" type="ORF">EV686_103388</name>
</gene>
<dbReference type="PROSITE" id="PS00588">
    <property type="entry name" value="FLAGELLA_BB_ROD"/>
    <property type="match status" value="1"/>
</dbReference>
<keyword evidence="4 6" id="KW-0975">Bacterial flagellum</keyword>
<accession>A0A4R3VB30</accession>
<evidence type="ECO:0000256" key="2">
    <source>
        <dbReference type="ARBA" id="ARBA00009677"/>
    </source>
</evidence>
<comment type="subcellular location">
    <subcellularLocation>
        <location evidence="1 6">Bacterial flagellum basal body</location>
    </subcellularLocation>
</comment>
<dbReference type="OrthoDB" id="9788334at2"/>
<feature type="domain" description="Flagellar basal body rod protein N-terminal" evidence="7">
    <location>
        <begin position="9"/>
        <end position="39"/>
    </location>
</feature>
<dbReference type="GO" id="GO:0030694">
    <property type="term" value="C:bacterial-type flagellum basal body, rod"/>
    <property type="evidence" value="ECO:0007669"/>
    <property type="project" value="InterPro"/>
</dbReference>
<comment type="function">
    <text evidence="5 6">Structural component of flagellum, the bacterial motility apparatus. Part of the rod structure of flagellar basal body.</text>
</comment>
<name>A0A4R3VB30_9BURK</name>
<comment type="similarity">
    <text evidence="2 6">Belongs to the flagella basal body rod proteins family.</text>
</comment>
<keyword evidence="8" id="KW-0282">Flagellum</keyword>
<evidence type="ECO:0000259" key="7">
    <source>
        <dbReference type="Pfam" id="PF00460"/>
    </source>
</evidence>
<protein>
    <recommendedName>
        <fullName evidence="3 6">Flagellar basal body rod protein FlgB</fullName>
    </recommendedName>
</protein>
<comment type="caution">
    <text evidence="8">The sequence shown here is derived from an EMBL/GenBank/DDBJ whole genome shotgun (WGS) entry which is preliminary data.</text>
</comment>